<evidence type="ECO:0000256" key="7">
    <source>
        <dbReference type="RuleBase" id="RU363032"/>
    </source>
</evidence>
<dbReference type="PANTHER" id="PTHR43227">
    <property type="entry name" value="BLL4140 PROTEIN"/>
    <property type="match status" value="1"/>
</dbReference>
<dbReference type="AlphaFoldDB" id="A0A9E2KAX7"/>
<feature type="transmembrane region" description="Helical" evidence="7">
    <location>
        <begin position="21"/>
        <end position="39"/>
    </location>
</feature>
<proteinExistence type="inferred from homology"/>
<dbReference type="Proteomes" id="UP000824229">
    <property type="component" value="Unassembled WGS sequence"/>
</dbReference>
<feature type="transmembrane region" description="Helical" evidence="7">
    <location>
        <begin position="82"/>
        <end position="106"/>
    </location>
</feature>
<comment type="subcellular location">
    <subcellularLocation>
        <location evidence="1 7">Cell membrane</location>
        <topology evidence="1 7">Multi-pass membrane protein</topology>
    </subcellularLocation>
</comment>
<evidence type="ECO:0000256" key="5">
    <source>
        <dbReference type="ARBA" id="ARBA00022989"/>
    </source>
</evidence>
<keyword evidence="6 7" id="KW-0472">Membrane</keyword>
<reference evidence="9" key="2">
    <citation type="submission" date="2021-04" db="EMBL/GenBank/DDBJ databases">
        <authorList>
            <person name="Gilroy R."/>
        </authorList>
    </citation>
    <scope>NUCLEOTIDE SEQUENCE</scope>
    <source>
        <strain evidence="9">B5-657</strain>
    </source>
</reference>
<dbReference type="Gene3D" id="1.10.3720.10">
    <property type="entry name" value="MetI-like"/>
    <property type="match status" value="1"/>
</dbReference>
<feature type="transmembrane region" description="Helical" evidence="7">
    <location>
        <begin position="221"/>
        <end position="241"/>
    </location>
</feature>
<feature type="transmembrane region" description="Helical" evidence="7">
    <location>
        <begin position="275"/>
        <end position="296"/>
    </location>
</feature>
<evidence type="ECO:0000256" key="6">
    <source>
        <dbReference type="ARBA" id="ARBA00023136"/>
    </source>
</evidence>
<keyword evidence="2 7" id="KW-0813">Transport</keyword>
<dbReference type="PANTHER" id="PTHR43227:SF11">
    <property type="entry name" value="BLL4140 PROTEIN"/>
    <property type="match status" value="1"/>
</dbReference>
<evidence type="ECO:0000313" key="10">
    <source>
        <dbReference type="Proteomes" id="UP000824229"/>
    </source>
</evidence>
<evidence type="ECO:0000256" key="1">
    <source>
        <dbReference type="ARBA" id="ARBA00004651"/>
    </source>
</evidence>
<comment type="similarity">
    <text evidence="7">Belongs to the binding-protein-dependent transport system permease family.</text>
</comment>
<dbReference type="InterPro" id="IPR000515">
    <property type="entry name" value="MetI-like"/>
</dbReference>
<dbReference type="SUPFAM" id="SSF161098">
    <property type="entry name" value="MetI-like"/>
    <property type="match status" value="1"/>
</dbReference>
<dbReference type="InterPro" id="IPR035906">
    <property type="entry name" value="MetI-like_sf"/>
</dbReference>
<feature type="transmembrane region" description="Helical" evidence="7">
    <location>
        <begin position="118"/>
        <end position="138"/>
    </location>
</feature>
<dbReference type="Pfam" id="PF00528">
    <property type="entry name" value="BPD_transp_1"/>
    <property type="match status" value="1"/>
</dbReference>
<dbReference type="InterPro" id="IPR050809">
    <property type="entry name" value="UgpAE/MalFG_permease"/>
</dbReference>
<organism evidence="9 10">
    <name type="scientific">Candidatus Cellulosilyticum pullistercoris</name>
    <dbReference type="NCBI Taxonomy" id="2838521"/>
    <lineage>
        <taxon>Bacteria</taxon>
        <taxon>Bacillati</taxon>
        <taxon>Bacillota</taxon>
        <taxon>Clostridia</taxon>
        <taxon>Lachnospirales</taxon>
        <taxon>Cellulosilyticaceae</taxon>
        <taxon>Cellulosilyticum</taxon>
    </lineage>
</organism>
<name>A0A9E2KAX7_9FIRM</name>
<comment type="caution">
    <text evidence="9">The sequence shown here is derived from an EMBL/GenBank/DDBJ whole genome shotgun (WGS) entry which is preliminary data.</text>
</comment>
<evidence type="ECO:0000259" key="8">
    <source>
        <dbReference type="PROSITE" id="PS50928"/>
    </source>
</evidence>
<dbReference type="CDD" id="cd06261">
    <property type="entry name" value="TM_PBP2"/>
    <property type="match status" value="1"/>
</dbReference>
<dbReference type="PROSITE" id="PS50928">
    <property type="entry name" value="ABC_TM1"/>
    <property type="match status" value="1"/>
</dbReference>
<keyword evidence="3" id="KW-1003">Cell membrane</keyword>
<gene>
    <name evidence="9" type="ORF">H9872_01620</name>
</gene>
<keyword evidence="4 7" id="KW-0812">Transmembrane</keyword>
<feature type="domain" description="ABC transmembrane type-1" evidence="8">
    <location>
        <begin position="78"/>
        <end position="296"/>
    </location>
</feature>
<keyword evidence="5 7" id="KW-1133">Transmembrane helix</keyword>
<evidence type="ECO:0000256" key="2">
    <source>
        <dbReference type="ARBA" id="ARBA00022448"/>
    </source>
</evidence>
<protein>
    <submittedName>
        <fullName evidence="9">ABC transporter permease subunit</fullName>
    </submittedName>
</protein>
<dbReference type="GO" id="GO:0005886">
    <property type="term" value="C:plasma membrane"/>
    <property type="evidence" value="ECO:0007669"/>
    <property type="project" value="UniProtKB-SubCell"/>
</dbReference>
<evidence type="ECO:0000256" key="4">
    <source>
        <dbReference type="ARBA" id="ARBA00022692"/>
    </source>
</evidence>
<sequence>MTTGVKPAKKPLKTRIYTYRWFYLMILPVFIFALLFNYYPLLGIRFAFYNYTPFKGPDFCGFDNFSKLLANAQFWTAFKNTWILSLGNLIFTTSAAVILSLLLNEIKNLKAKKFMQTLIYVPHFLSWVVVASIFAIILSPQNGFFNEILVRLGIIDSPIYFMAESKAWRAVFFIINIWKETGWGTVIYLATLSGINPELYEAARMDGATRLQQMRYVTMPALSNTIVIVVILNLAKIMNIFESVLVLYSPKVYTVADVLQTYVYRQTLTTQVPNFGYSTAVGLFRSLIGCALVLICNQLSKKVRGRGII</sequence>
<accession>A0A9E2KAX7</accession>
<evidence type="ECO:0000313" key="9">
    <source>
        <dbReference type="EMBL" id="MBU3803444.1"/>
    </source>
</evidence>
<dbReference type="GO" id="GO:0055085">
    <property type="term" value="P:transmembrane transport"/>
    <property type="evidence" value="ECO:0007669"/>
    <property type="project" value="InterPro"/>
</dbReference>
<reference evidence="9" key="1">
    <citation type="journal article" date="2021" name="PeerJ">
        <title>Extensive microbial diversity within the chicken gut microbiome revealed by metagenomics and culture.</title>
        <authorList>
            <person name="Gilroy R."/>
            <person name="Ravi A."/>
            <person name="Getino M."/>
            <person name="Pursley I."/>
            <person name="Horton D.L."/>
            <person name="Alikhan N.F."/>
            <person name="Baker D."/>
            <person name="Gharbi K."/>
            <person name="Hall N."/>
            <person name="Watson M."/>
            <person name="Adriaenssens E.M."/>
            <person name="Foster-Nyarko E."/>
            <person name="Jarju S."/>
            <person name="Secka A."/>
            <person name="Antonio M."/>
            <person name="Oren A."/>
            <person name="Chaudhuri R.R."/>
            <person name="La Ragione R."/>
            <person name="Hildebrand F."/>
            <person name="Pallen M.J."/>
        </authorList>
    </citation>
    <scope>NUCLEOTIDE SEQUENCE</scope>
    <source>
        <strain evidence="9">B5-657</strain>
    </source>
</reference>
<dbReference type="EMBL" id="JAHLFQ010000026">
    <property type="protein sequence ID" value="MBU3803444.1"/>
    <property type="molecule type" value="Genomic_DNA"/>
</dbReference>
<evidence type="ECO:0000256" key="3">
    <source>
        <dbReference type="ARBA" id="ARBA00022475"/>
    </source>
</evidence>